<organism evidence="6 7">
    <name type="scientific">Candidatus Colimorpha enterica</name>
    <dbReference type="NCBI Taxonomy" id="3083063"/>
    <lineage>
        <taxon>Bacteria</taxon>
        <taxon>Pseudomonadati</taxon>
        <taxon>Bacteroidota</taxon>
        <taxon>Bacteroidia</taxon>
        <taxon>Bacteroidales</taxon>
        <taxon>Candidatus Colimorpha</taxon>
    </lineage>
</organism>
<dbReference type="EMBL" id="JALEMU010000057">
    <property type="protein sequence ID" value="MCI5755341.1"/>
    <property type="molecule type" value="Genomic_DNA"/>
</dbReference>
<dbReference type="SUPFAM" id="SSF51261">
    <property type="entry name" value="Duplicated hybrid motif"/>
    <property type="match status" value="1"/>
</dbReference>
<comment type="caution">
    <text evidence="6">The sequence shown here is derived from an EMBL/GenBank/DDBJ whole genome shotgun (WGS) entry which is preliminary data.</text>
</comment>
<dbReference type="InterPro" id="IPR016047">
    <property type="entry name" value="M23ase_b-sheet_dom"/>
</dbReference>
<dbReference type="GO" id="GO:0004222">
    <property type="term" value="F:metalloendopeptidase activity"/>
    <property type="evidence" value="ECO:0007669"/>
    <property type="project" value="TreeGrafter"/>
</dbReference>
<dbReference type="Pfam" id="PF01551">
    <property type="entry name" value="Peptidase_M23"/>
    <property type="match status" value="1"/>
</dbReference>
<protein>
    <submittedName>
        <fullName evidence="6">Peptidoglycan DD-metalloendopeptidase family protein</fullName>
    </submittedName>
</protein>
<evidence type="ECO:0000259" key="5">
    <source>
        <dbReference type="Pfam" id="PF24568"/>
    </source>
</evidence>
<feature type="coiled-coil region" evidence="2">
    <location>
        <begin position="37"/>
        <end position="92"/>
    </location>
</feature>
<dbReference type="PANTHER" id="PTHR21666">
    <property type="entry name" value="PEPTIDASE-RELATED"/>
    <property type="match status" value="1"/>
</dbReference>
<feature type="coiled-coil region" evidence="2">
    <location>
        <begin position="167"/>
        <end position="264"/>
    </location>
</feature>
<proteinExistence type="predicted"/>
<dbReference type="Gene3D" id="2.70.70.10">
    <property type="entry name" value="Glucose Permease (Domain IIA)"/>
    <property type="match status" value="1"/>
</dbReference>
<feature type="domain" description="Peptidoglycan hydrolase PcsB coiled-coil" evidence="5">
    <location>
        <begin position="115"/>
        <end position="186"/>
    </location>
</feature>
<dbReference type="InterPro" id="IPR057309">
    <property type="entry name" value="PcsB_CC"/>
</dbReference>
<name>A0AAE3JZL2_9BACT</name>
<dbReference type="CDD" id="cd12797">
    <property type="entry name" value="M23_peptidase"/>
    <property type="match status" value="1"/>
</dbReference>
<feature type="chain" id="PRO_5042135953" evidence="3">
    <location>
        <begin position="34"/>
        <end position="398"/>
    </location>
</feature>
<reference evidence="6 7" key="1">
    <citation type="submission" date="2022-03" db="EMBL/GenBank/DDBJ databases">
        <title>Metagenome-assembled genomes from swine fecal metagenomes.</title>
        <authorList>
            <person name="Holman D.B."/>
            <person name="Kommadath A."/>
        </authorList>
    </citation>
    <scope>NUCLEOTIDE SEQUENCE [LARGE SCALE GENOMIC DNA]</scope>
    <source>
        <strain evidence="6">SUG147</strain>
    </source>
</reference>
<dbReference type="AlphaFoldDB" id="A0AAE3JZL2"/>
<dbReference type="InterPro" id="IPR050570">
    <property type="entry name" value="Cell_wall_metabolism_enzyme"/>
</dbReference>
<sequence>MSFRKILKPTLVLLCAAMFFTLLPGYRSEPAFAKTTVADMNAKINSLKDELAKATAARKKAANNYNSVKDDYEDIKKRKTAIDEEIDAINSETEVLKQLVAGYALQKSDIDLKVSETQKKLDDRLEVLKERLRLSYEDGSSNYLTILFSSNGLNDFLTSADRLSVLVERDNDLINECEKISAELEEQKKELDRVVAEADTKSSELRESMILLQQKQDEVVRMMDEIQADRDAANKALLQAEKEEAAFRKELEKRLAELAELQKNEYSGGAFLWPLPSKYNKISSKFGNRIHPVLGTPQFHKGIDIPAPKNTEIYCVAKGTVIETGNDYGNGKYVIVDHGGGISTMYAHLNKMTVKKGDVLAKGEVLGYVGMTGYATGYHLHLSVYKDGKAVNPETYFK</sequence>
<evidence type="ECO:0000256" key="2">
    <source>
        <dbReference type="SAM" id="Coils"/>
    </source>
</evidence>
<dbReference type="Proteomes" id="UP001139365">
    <property type="component" value="Unassembled WGS sequence"/>
</dbReference>
<evidence type="ECO:0000256" key="3">
    <source>
        <dbReference type="SAM" id="SignalP"/>
    </source>
</evidence>
<evidence type="ECO:0000313" key="7">
    <source>
        <dbReference type="Proteomes" id="UP001139365"/>
    </source>
</evidence>
<keyword evidence="2" id="KW-0175">Coiled coil</keyword>
<evidence type="ECO:0000313" key="6">
    <source>
        <dbReference type="EMBL" id="MCI5755341.1"/>
    </source>
</evidence>
<dbReference type="InterPro" id="IPR011055">
    <property type="entry name" value="Dup_hybrid_motif"/>
</dbReference>
<dbReference type="Pfam" id="PF24568">
    <property type="entry name" value="CC_PcsB"/>
    <property type="match status" value="1"/>
</dbReference>
<keyword evidence="1 3" id="KW-0732">Signal</keyword>
<evidence type="ECO:0000259" key="4">
    <source>
        <dbReference type="Pfam" id="PF01551"/>
    </source>
</evidence>
<evidence type="ECO:0000256" key="1">
    <source>
        <dbReference type="ARBA" id="ARBA00022729"/>
    </source>
</evidence>
<dbReference type="PANTHER" id="PTHR21666:SF289">
    <property type="entry name" value="L-ALA--D-GLU ENDOPEPTIDASE"/>
    <property type="match status" value="1"/>
</dbReference>
<accession>A0AAE3JZL2</accession>
<feature type="domain" description="M23ase beta-sheet core" evidence="4">
    <location>
        <begin position="298"/>
        <end position="393"/>
    </location>
</feature>
<dbReference type="Gene3D" id="6.10.250.3150">
    <property type="match status" value="1"/>
</dbReference>
<feature type="signal peptide" evidence="3">
    <location>
        <begin position="1"/>
        <end position="33"/>
    </location>
</feature>
<gene>
    <name evidence="6" type="ORF">MR241_03495</name>
</gene>